<evidence type="ECO:0000313" key="1">
    <source>
        <dbReference type="EMBL" id="CAG8557639.1"/>
    </source>
</evidence>
<feature type="non-terminal residue" evidence="1">
    <location>
        <position position="1"/>
    </location>
</feature>
<reference evidence="1" key="1">
    <citation type="submission" date="2021-06" db="EMBL/GenBank/DDBJ databases">
        <authorList>
            <person name="Kallberg Y."/>
            <person name="Tangrot J."/>
            <person name="Rosling A."/>
        </authorList>
    </citation>
    <scope>NUCLEOTIDE SEQUENCE</scope>
    <source>
        <strain evidence="1">87-6 pot B 2015</strain>
    </source>
</reference>
<dbReference type="EMBL" id="CAJVPP010001469">
    <property type="protein sequence ID" value="CAG8557639.1"/>
    <property type="molecule type" value="Genomic_DNA"/>
</dbReference>
<name>A0A9N9B8V0_FUNMO</name>
<evidence type="ECO:0000313" key="2">
    <source>
        <dbReference type="Proteomes" id="UP000789375"/>
    </source>
</evidence>
<dbReference type="AlphaFoldDB" id="A0A9N9B8V0"/>
<protein>
    <submittedName>
        <fullName evidence="1">2601_t:CDS:1</fullName>
    </submittedName>
</protein>
<keyword evidence="2" id="KW-1185">Reference proteome</keyword>
<sequence length="40" mass="4897">EELEKCLVYYRKTDEDYKVTKKVYNKVKDQLPKEVFKNAI</sequence>
<dbReference type="Proteomes" id="UP000789375">
    <property type="component" value="Unassembled WGS sequence"/>
</dbReference>
<accession>A0A9N9B8V0</accession>
<comment type="caution">
    <text evidence="1">The sequence shown here is derived from an EMBL/GenBank/DDBJ whole genome shotgun (WGS) entry which is preliminary data.</text>
</comment>
<proteinExistence type="predicted"/>
<gene>
    <name evidence="1" type="ORF">FMOSSE_LOCUS6795</name>
</gene>
<organism evidence="1 2">
    <name type="scientific">Funneliformis mosseae</name>
    <name type="common">Endomycorrhizal fungus</name>
    <name type="synonym">Glomus mosseae</name>
    <dbReference type="NCBI Taxonomy" id="27381"/>
    <lineage>
        <taxon>Eukaryota</taxon>
        <taxon>Fungi</taxon>
        <taxon>Fungi incertae sedis</taxon>
        <taxon>Mucoromycota</taxon>
        <taxon>Glomeromycotina</taxon>
        <taxon>Glomeromycetes</taxon>
        <taxon>Glomerales</taxon>
        <taxon>Glomeraceae</taxon>
        <taxon>Funneliformis</taxon>
    </lineage>
</organism>